<protein>
    <submittedName>
        <fullName evidence="1">Uncharacterized protein</fullName>
    </submittedName>
</protein>
<name>A0A9D2QFB6_9FIRM</name>
<dbReference type="AlphaFoldDB" id="A0A9D2QFB6"/>
<evidence type="ECO:0000313" key="2">
    <source>
        <dbReference type="Proteomes" id="UP000823922"/>
    </source>
</evidence>
<organism evidence="1 2">
    <name type="scientific">Candidatus Eisenbergiella intestinigallinarum</name>
    <dbReference type="NCBI Taxonomy" id="2838549"/>
    <lineage>
        <taxon>Bacteria</taxon>
        <taxon>Bacillati</taxon>
        <taxon>Bacillota</taxon>
        <taxon>Clostridia</taxon>
        <taxon>Lachnospirales</taxon>
        <taxon>Lachnospiraceae</taxon>
        <taxon>Eisenbergiella</taxon>
    </lineage>
</organism>
<reference evidence="1" key="2">
    <citation type="submission" date="2021-04" db="EMBL/GenBank/DDBJ databases">
        <authorList>
            <person name="Gilroy R."/>
        </authorList>
    </citation>
    <scope>NUCLEOTIDE SEQUENCE</scope>
    <source>
        <strain evidence="1">ChiBcec1-1630</strain>
    </source>
</reference>
<sequence length="61" mass="6385">VSVDLDAAGGELYTGVIKKSSTDEAGTYRIKKVTVTDHMGNSETYNGGDGPFASDVLFVIS</sequence>
<feature type="non-terminal residue" evidence="1">
    <location>
        <position position="1"/>
    </location>
</feature>
<dbReference type="EMBL" id="DWVS01000021">
    <property type="protein sequence ID" value="HJC86540.1"/>
    <property type="molecule type" value="Genomic_DNA"/>
</dbReference>
<comment type="caution">
    <text evidence="1">The sequence shown here is derived from an EMBL/GenBank/DDBJ whole genome shotgun (WGS) entry which is preliminary data.</text>
</comment>
<gene>
    <name evidence="1" type="ORF">H9926_00785</name>
</gene>
<proteinExistence type="predicted"/>
<accession>A0A9D2QFB6</accession>
<dbReference type="Proteomes" id="UP000823922">
    <property type="component" value="Unassembled WGS sequence"/>
</dbReference>
<reference evidence="1" key="1">
    <citation type="journal article" date="2021" name="PeerJ">
        <title>Extensive microbial diversity within the chicken gut microbiome revealed by metagenomics and culture.</title>
        <authorList>
            <person name="Gilroy R."/>
            <person name="Ravi A."/>
            <person name="Getino M."/>
            <person name="Pursley I."/>
            <person name="Horton D.L."/>
            <person name="Alikhan N.F."/>
            <person name="Baker D."/>
            <person name="Gharbi K."/>
            <person name="Hall N."/>
            <person name="Watson M."/>
            <person name="Adriaenssens E.M."/>
            <person name="Foster-Nyarko E."/>
            <person name="Jarju S."/>
            <person name="Secka A."/>
            <person name="Antonio M."/>
            <person name="Oren A."/>
            <person name="Chaudhuri R.R."/>
            <person name="La Ragione R."/>
            <person name="Hildebrand F."/>
            <person name="Pallen M.J."/>
        </authorList>
    </citation>
    <scope>NUCLEOTIDE SEQUENCE</scope>
    <source>
        <strain evidence="1">ChiBcec1-1630</strain>
    </source>
</reference>
<evidence type="ECO:0000313" key="1">
    <source>
        <dbReference type="EMBL" id="HJC86540.1"/>
    </source>
</evidence>